<dbReference type="GeneID" id="54345720"/>
<keyword evidence="1" id="KW-0472">Membrane</keyword>
<organism evidence="2 3">
    <name type="scientific">Didymella exigua CBS 183.55</name>
    <dbReference type="NCBI Taxonomy" id="1150837"/>
    <lineage>
        <taxon>Eukaryota</taxon>
        <taxon>Fungi</taxon>
        <taxon>Dikarya</taxon>
        <taxon>Ascomycota</taxon>
        <taxon>Pezizomycotina</taxon>
        <taxon>Dothideomycetes</taxon>
        <taxon>Pleosporomycetidae</taxon>
        <taxon>Pleosporales</taxon>
        <taxon>Pleosporineae</taxon>
        <taxon>Didymellaceae</taxon>
        <taxon>Didymella</taxon>
    </lineage>
</organism>
<name>A0A6A5S0Z4_9PLEO</name>
<evidence type="ECO:0000313" key="3">
    <source>
        <dbReference type="Proteomes" id="UP000800082"/>
    </source>
</evidence>
<dbReference type="AlphaFoldDB" id="A0A6A5S0Z4"/>
<protein>
    <submittedName>
        <fullName evidence="2">Uncharacterized protein</fullName>
    </submittedName>
</protein>
<sequence length="126" mass="14274">MAGASCRDTCLREMHGDGVKSRNGVVYGTSFGTLFIYIIPFEVFRPASERRTFFANDLPSATGPRHDLNYQHPPRHNTTKNNKIYGHNARLSLSKRLGFMPKAAPCLDWTVMVSFYLLLTSCRCKE</sequence>
<keyword evidence="3" id="KW-1185">Reference proteome</keyword>
<accession>A0A6A5S0Z4</accession>
<proteinExistence type="predicted"/>
<evidence type="ECO:0000313" key="2">
    <source>
        <dbReference type="EMBL" id="KAF1933459.1"/>
    </source>
</evidence>
<feature type="transmembrane region" description="Helical" evidence="1">
    <location>
        <begin position="24"/>
        <end position="44"/>
    </location>
</feature>
<gene>
    <name evidence="2" type="ORF">M421DRAFT_197721</name>
</gene>
<dbReference type="Proteomes" id="UP000800082">
    <property type="component" value="Unassembled WGS sequence"/>
</dbReference>
<evidence type="ECO:0000256" key="1">
    <source>
        <dbReference type="SAM" id="Phobius"/>
    </source>
</evidence>
<dbReference type="RefSeq" id="XP_033453707.1">
    <property type="nucleotide sequence ID" value="XM_033588073.1"/>
</dbReference>
<dbReference type="EMBL" id="ML978957">
    <property type="protein sequence ID" value="KAF1933459.1"/>
    <property type="molecule type" value="Genomic_DNA"/>
</dbReference>
<keyword evidence="1" id="KW-1133">Transmembrane helix</keyword>
<keyword evidence="1" id="KW-0812">Transmembrane</keyword>
<reference evidence="2" key="1">
    <citation type="journal article" date="2020" name="Stud. Mycol.">
        <title>101 Dothideomycetes genomes: a test case for predicting lifestyles and emergence of pathogens.</title>
        <authorList>
            <person name="Haridas S."/>
            <person name="Albert R."/>
            <person name="Binder M."/>
            <person name="Bloem J."/>
            <person name="Labutti K."/>
            <person name="Salamov A."/>
            <person name="Andreopoulos B."/>
            <person name="Baker S."/>
            <person name="Barry K."/>
            <person name="Bills G."/>
            <person name="Bluhm B."/>
            <person name="Cannon C."/>
            <person name="Castanera R."/>
            <person name="Culley D."/>
            <person name="Daum C."/>
            <person name="Ezra D."/>
            <person name="Gonzalez J."/>
            <person name="Henrissat B."/>
            <person name="Kuo A."/>
            <person name="Liang C."/>
            <person name="Lipzen A."/>
            <person name="Lutzoni F."/>
            <person name="Magnuson J."/>
            <person name="Mondo S."/>
            <person name="Nolan M."/>
            <person name="Ohm R."/>
            <person name="Pangilinan J."/>
            <person name="Park H.-J."/>
            <person name="Ramirez L."/>
            <person name="Alfaro M."/>
            <person name="Sun H."/>
            <person name="Tritt A."/>
            <person name="Yoshinaga Y."/>
            <person name="Zwiers L.-H."/>
            <person name="Turgeon B."/>
            <person name="Goodwin S."/>
            <person name="Spatafora J."/>
            <person name="Crous P."/>
            <person name="Grigoriev I."/>
        </authorList>
    </citation>
    <scope>NUCLEOTIDE SEQUENCE</scope>
    <source>
        <strain evidence="2">CBS 183.55</strain>
    </source>
</reference>